<dbReference type="PROSITE" id="PS50879">
    <property type="entry name" value="RNASE_H_1"/>
    <property type="match status" value="1"/>
</dbReference>
<dbReference type="InterPro" id="IPR009027">
    <property type="entry name" value="Ribosomal_bL9/RNase_H1_N"/>
</dbReference>
<dbReference type="InterPro" id="IPR022892">
    <property type="entry name" value="RNaseHI"/>
</dbReference>
<keyword evidence="14" id="KW-0695">RNA-directed DNA polymerase</keyword>
<dbReference type="EC" id="3.1.26.4" evidence="6"/>
<dbReference type="Gene3D" id="3.30.420.10">
    <property type="entry name" value="Ribonuclease H-like superfamily/Ribonuclease H"/>
    <property type="match status" value="1"/>
</dbReference>
<dbReference type="InterPro" id="IPR050092">
    <property type="entry name" value="RNase_H"/>
</dbReference>
<dbReference type="InterPro" id="IPR036397">
    <property type="entry name" value="RNaseH_sf"/>
</dbReference>
<dbReference type="Pfam" id="PF00075">
    <property type="entry name" value="RNase_H"/>
    <property type="match status" value="1"/>
</dbReference>
<evidence type="ECO:0000256" key="7">
    <source>
        <dbReference type="ARBA" id="ARBA00017721"/>
    </source>
</evidence>
<dbReference type="FunFam" id="3.40.970.10:FF:000002">
    <property type="entry name" value="Ribonuclease H"/>
    <property type="match status" value="1"/>
</dbReference>
<dbReference type="GO" id="GO:0004523">
    <property type="term" value="F:RNA-DNA hybrid ribonuclease activity"/>
    <property type="evidence" value="ECO:0007669"/>
    <property type="project" value="UniProtKB-EC"/>
</dbReference>
<keyword evidence="14" id="KW-0548">Nucleotidyltransferase</keyword>
<reference evidence="14 15" key="1">
    <citation type="submission" date="2019-10" db="EMBL/GenBank/DDBJ databases">
        <title>Genome sequencing of Lactobacillus fructivorans.</title>
        <authorList>
            <person name="Kim K."/>
        </authorList>
    </citation>
    <scope>NUCLEOTIDE SEQUENCE [LARGE SCALE GENOMIC DNA]</scope>
    <source>
        <strain evidence="14 15">LF543</strain>
    </source>
</reference>
<evidence type="ECO:0000256" key="2">
    <source>
        <dbReference type="ARBA" id="ARBA00001946"/>
    </source>
</evidence>
<evidence type="ECO:0000256" key="8">
    <source>
        <dbReference type="ARBA" id="ARBA00022722"/>
    </source>
</evidence>
<keyword evidence="11" id="KW-0378">Hydrolase</keyword>
<organism evidence="14 15">
    <name type="scientific">Fructilactobacillus fructivorans</name>
    <dbReference type="NCBI Taxonomy" id="1614"/>
    <lineage>
        <taxon>Bacteria</taxon>
        <taxon>Bacillati</taxon>
        <taxon>Bacillota</taxon>
        <taxon>Bacilli</taxon>
        <taxon>Lactobacillales</taxon>
        <taxon>Lactobacillaceae</taxon>
        <taxon>Fructilactobacillus</taxon>
    </lineage>
</organism>
<gene>
    <name evidence="14" type="ORF">LF543_01360</name>
</gene>
<comment type="catalytic activity">
    <reaction evidence="1">
        <text>Endonucleolytic cleavage to 5'-phosphomonoester.</text>
        <dbReference type="EC" id="3.1.26.4"/>
    </reaction>
</comment>
<dbReference type="InterPro" id="IPR012337">
    <property type="entry name" value="RNaseH-like_sf"/>
</dbReference>
<evidence type="ECO:0000313" key="15">
    <source>
        <dbReference type="Proteomes" id="UP000327194"/>
    </source>
</evidence>
<keyword evidence="8" id="KW-0540">Nuclease</keyword>
<dbReference type="EMBL" id="CP045562">
    <property type="protein sequence ID" value="QFX92303.1"/>
    <property type="molecule type" value="Genomic_DNA"/>
</dbReference>
<dbReference type="GO" id="GO:0003964">
    <property type="term" value="F:RNA-directed DNA polymerase activity"/>
    <property type="evidence" value="ECO:0007669"/>
    <property type="project" value="UniProtKB-KW"/>
</dbReference>
<dbReference type="SUPFAM" id="SSF53098">
    <property type="entry name" value="Ribonuclease H-like"/>
    <property type="match status" value="1"/>
</dbReference>
<evidence type="ECO:0000256" key="11">
    <source>
        <dbReference type="ARBA" id="ARBA00022801"/>
    </source>
</evidence>
<accession>A0AAE6P0K6</accession>
<comment type="function">
    <text evidence="3">Endonuclease that specifically degrades the RNA of RNA-DNA hybrids.</text>
</comment>
<dbReference type="GO" id="GO:0043137">
    <property type="term" value="P:DNA replication, removal of RNA primer"/>
    <property type="evidence" value="ECO:0007669"/>
    <property type="project" value="TreeGrafter"/>
</dbReference>
<feature type="domain" description="RNase H type-1" evidence="13">
    <location>
        <begin position="66"/>
        <end position="222"/>
    </location>
</feature>
<dbReference type="GO" id="GO:0000287">
    <property type="term" value="F:magnesium ion binding"/>
    <property type="evidence" value="ECO:0007669"/>
    <property type="project" value="InterPro"/>
</dbReference>
<dbReference type="PIRSF" id="PIRSF036852">
    <property type="entry name" value="Ribonuclease_H1_euk"/>
    <property type="match status" value="1"/>
</dbReference>
<keyword evidence="14" id="KW-0808">Transferase</keyword>
<dbReference type="KEGG" id="lfv:LF543_01360"/>
<dbReference type="AlphaFoldDB" id="A0AAE6P0K6"/>
<evidence type="ECO:0000256" key="9">
    <source>
        <dbReference type="ARBA" id="ARBA00022723"/>
    </source>
</evidence>
<name>A0AAE6P0K6_9LACO</name>
<keyword evidence="10" id="KW-0255">Endonuclease</keyword>
<dbReference type="PANTHER" id="PTHR10642:SF26">
    <property type="entry name" value="RIBONUCLEASE H1"/>
    <property type="match status" value="1"/>
</dbReference>
<evidence type="ECO:0000256" key="3">
    <source>
        <dbReference type="ARBA" id="ARBA00004065"/>
    </source>
</evidence>
<dbReference type="InterPro" id="IPR002156">
    <property type="entry name" value="RNaseH_domain"/>
</dbReference>
<evidence type="ECO:0000256" key="4">
    <source>
        <dbReference type="ARBA" id="ARBA00005300"/>
    </source>
</evidence>
<keyword evidence="9" id="KW-0479">Metal-binding</keyword>
<dbReference type="GO" id="GO:0003676">
    <property type="term" value="F:nucleic acid binding"/>
    <property type="evidence" value="ECO:0007669"/>
    <property type="project" value="InterPro"/>
</dbReference>
<evidence type="ECO:0000256" key="5">
    <source>
        <dbReference type="ARBA" id="ARBA00011245"/>
    </source>
</evidence>
<evidence type="ECO:0000256" key="12">
    <source>
        <dbReference type="ARBA" id="ARBA00022842"/>
    </source>
</evidence>
<comment type="subunit">
    <text evidence="5">Monomer.</text>
</comment>
<evidence type="ECO:0000259" key="13">
    <source>
        <dbReference type="PROSITE" id="PS50879"/>
    </source>
</evidence>
<evidence type="ECO:0000313" key="14">
    <source>
        <dbReference type="EMBL" id="QFX92303.1"/>
    </source>
</evidence>
<dbReference type="RefSeq" id="WP_010022575.1">
    <property type="nucleotide sequence ID" value="NZ_AZDS01000005.1"/>
</dbReference>
<evidence type="ECO:0000256" key="1">
    <source>
        <dbReference type="ARBA" id="ARBA00000077"/>
    </source>
</evidence>
<evidence type="ECO:0000256" key="6">
    <source>
        <dbReference type="ARBA" id="ARBA00012180"/>
    </source>
</evidence>
<dbReference type="Gene3D" id="3.40.970.10">
    <property type="entry name" value="Ribonuclease H1, N-terminal domain"/>
    <property type="match status" value="1"/>
</dbReference>
<protein>
    <recommendedName>
        <fullName evidence="7">Ribonuclease H</fullName>
        <ecNumber evidence="6">3.1.26.4</ecNumber>
    </recommendedName>
</protein>
<dbReference type="InterPro" id="IPR011320">
    <property type="entry name" value="RNase_H1_N"/>
</dbReference>
<proteinExistence type="inferred from homology"/>
<dbReference type="InterPro" id="IPR037056">
    <property type="entry name" value="RNase_H1_N_sf"/>
</dbReference>
<dbReference type="SUPFAM" id="SSF55658">
    <property type="entry name" value="L9 N-domain-like"/>
    <property type="match status" value="1"/>
</dbReference>
<dbReference type="InterPro" id="IPR017067">
    <property type="entry name" value="RNase_H1_euk"/>
</dbReference>
<dbReference type="Pfam" id="PF01693">
    <property type="entry name" value="Cauli_VI"/>
    <property type="match status" value="1"/>
</dbReference>
<dbReference type="CDD" id="cd09278">
    <property type="entry name" value="RNase_HI_prokaryote_like"/>
    <property type="match status" value="1"/>
</dbReference>
<sequence>MRKTKKYYAVRRGRHPGIYPTWDLAKAQIDGYSGAQYKSFQTKREASAYLYNEQAPITETEGSHTQRPEIIVFTDGGSRNHGNVAGGHVKSNDKAAWAYLIDAPTGQHVDSGGEYGVTNNRMEIMALVKALQWLSEHQLSHAGIGVVSDSRYVLNAITKHWIDGWKKRGWKRSGGELKNKELWQQLDELLHQFSNIQFGWTKGHATNKGNVFVDEKLNQTMDKM</sequence>
<comment type="cofactor">
    <cofactor evidence="2">
        <name>Mg(2+)</name>
        <dbReference type="ChEBI" id="CHEBI:18420"/>
    </cofactor>
</comment>
<keyword evidence="12" id="KW-0460">Magnesium</keyword>
<comment type="similarity">
    <text evidence="4">Belongs to the RNase H family.</text>
</comment>
<dbReference type="PANTHER" id="PTHR10642">
    <property type="entry name" value="RIBONUCLEASE H1"/>
    <property type="match status" value="1"/>
</dbReference>
<dbReference type="Proteomes" id="UP000327194">
    <property type="component" value="Chromosome"/>
</dbReference>
<evidence type="ECO:0000256" key="10">
    <source>
        <dbReference type="ARBA" id="ARBA00022759"/>
    </source>
</evidence>